<reference evidence="1" key="1">
    <citation type="submission" date="2020-01" db="EMBL/GenBank/DDBJ databases">
        <authorList>
            <person name="Mishra B."/>
        </authorList>
    </citation>
    <scope>NUCLEOTIDE SEQUENCE [LARGE SCALE GENOMIC DNA]</scope>
</reference>
<evidence type="ECO:0008006" key="3">
    <source>
        <dbReference type="Google" id="ProtNLM"/>
    </source>
</evidence>
<evidence type="ECO:0000313" key="2">
    <source>
        <dbReference type="Proteomes" id="UP000467841"/>
    </source>
</evidence>
<dbReference type="Proteomes" id="UP000467841">
    <property type="component" value="Unassembled WGS sequence"/>
</dbReference>
<proteinExistence type="predicted"/>
<comment type="caution">
    <text evidence="1">The sequence shown here is derived from an EMBL/GenBank/DDBJ whole genome shotgun (WGS) entry which is preliminary data.</text>
</comment>
<dbReference type="OrthoDB" id="1883156at2759"/>
<organism evidence="1 2">
    <name type="scientific">Microthlaspi erraticum</name>
    <dbReference type="NCBI Taxonomy" id="1685480"/>
    <lineage>
        <taxon>Eukaryota</taxon>
        <taxon>Viridiplantae</taxon>
        <taxon>Streptophyta</taxon>
        <taxon>Embryophyta</taxon>
        <taxon>Tracheophyta</taxon>
        <taxon>Spermatophyta</taxon>
        <taxon>Magnoliopsida</taxon>
        <taxon>eudicotyledons</taxon>
        <taxon>Gunneridae</taxon>
        <taxon>Pentapetalae</taxon>
        <taxon>rosids</taxon>
        <taxon>malvids</taxon>
        <taxon>Brassicales</taxon>
        <taxon>Brassicaceae</taxon>
        <taxon>Coluteocarpeae</taxon>
        <taxon>Microthlaspi</taxon>
    </lineage>
</organism>
<gene>
    <name evidence="1" type="ORF">MERR_LOCUS18087</name>
</gene>
<keyword evidence="2" id="KW-1185">Reference proteome</keyword>
<dbReference type="EMBL" id="CACVBM020001098">
    <property type="protein sequence ID" value="CAA7030852.1"/>
    <property type="molecule type" value="Genomic_DNA"/>
</dbReference>
<sequence length="335" mass="37070">MYSAPTLSSSGSSLLWRNRTTPPPPPSFKAFSFPFSSSLGFIHRTSISHLSRSAQISSLAQTQPAPEFNRQPLELPESVVPEAFREWEVKVFDWQTQCPTLAQPEDAHSFRYKSIKLLPTVGCEADAATRYSIGERSIKTSPFPLAFSYSVNGSYVAVWPLGENILELEHCLFNPNDKESRVRIFQVLRLEESKMLLQSVKVFCELWDGPFRDGDQLGGCAIRSSGFASTPTTPASVVAGSWRALLATTTTSNAQACVQQVTGEKVIDIVREEKDLLLLPKDLWCELQQGKDGERAFSIGWLFEPGHAVTSSCVFSSASKLKEVTMARETAQSHV</sequence>
<evidence type="ECO:0000313" key="1">
    <source>
        <dbReference type="EMBL" id="CAA7030852.1"/>
    </source>
</evidence>
<protein>
    <recommendedName>
        <fullName evidence="3">DUF3598 domain-containing protein</fullName>
    </recommendedName>
</protein>
<dbReference type="AlphaFoldDB" id="A0A6D2IP31"/>
<name>A0A6D2IP31_9BRAS</name>
<accession>A0A6D2IP31</accession>